<dbReference type="PANTHER" id="PTHR36115">
    <property type="entry name" value="PROLINE-RICH ANTIGEN HOMOLOG-RELATED"/>
    <property type="match status" value="1"/>
</dbReference>
<dbReference type="EMBL" id="BMHV01000020">
    <property type="protein sequence ID" value="GGF70680.1"/>
    <property type="molecule type" value="Genomic_DNA"/>
</dbReference>
<reference evidence="9" key="1">
    <citation type="journal article" date="2014" name="Int. J. Syst. Evol. Microbiol.">
        <title>Complete genome sequence of Corynebacterium casei LMG S-19264T (=DSM 44701T), isolated from a smear-ripened cheese.</title>
        <authorList>
            <consortium name="US DOE Joint Genome Institute (JGI-PGF)"/>
            <person name="Walter F."/>
            <person name="Albersmeier A."/>
            <person name="Kalinowski J."/>
            <person name="Ruckert C."/>
        </authorList>
    </citation>
    <scope>NUCLEOTIDE SEQUENCE</scope>
    <source>
        <strain evidence="9">CGMCC 1.15254</strain>
    </source>
</reference>
<evidence type="ECO:0000313" key="10">
    <source>
        <dbReference type="Proteomes" id="UP000632498"/>
    </source>
</evidence>
<feature type="compositionally biased region" description="Basic and acidic residues" evidence="6">
    <location>
        <begin position="14"/>
        <end position="24"/>
    </location>
</feature>
<keyword evidence="2" id="KW-1003">Cell membrane</keyword>
<evidence type="ECO:0000256" key="6">
    <source>
        <dbReference type="SAM" id="MobiDB-lite"/>
    </source>
</evidence>
<accession>A0A917C407</accession>
<keyword evidence="3 7" id="KW-0812">Transmembrane</keyword>
<dbReference type="GO" id="GO:0005886">
    <property type="term" value="C:plasma membrane"/>
    <property type="evidence" value="ECO:0007669"/>
    <property type="project" value="UniProtKB-SubCell"/>
</dbReference>
<name>A0A917C407_9PROT</name>
<sequence>MTEIRPVTPSARWQETRANRKAEGPDPIESPEYYEGISVKRIIAYVIDFIICASLGLVGAVVASIAGIMSFGLLFGPLMAILALIPILYHTFLIASPQSATYGMRFVGIRVYRLDGGQPEILQAFIQTAVFFFTAPPTSFLILIVSLFNTKRRCLHDMLAGTLVLNNVEHN</sequence>
<dbReference type="AlphaFoldDB" id="A0A917C407"/>
<dbReference type="RefSeq" id="WP_188665978.1">
    <property type="nucleotide sequence ID" value="NZ_BMHV01000020.1"/>
</dbReference>
<evidence type="ECO:0000256" key="5">
    <source>
        <dbReference type="ARBA" id="ARBA00023136"/>
    </source>
</evidence>
<organism evidence="9 10">
    <name type="scientific">Terasakiella brassicae</name>
    <dbReference type="NCBI Taxonomy" id="1634917"/>
    <lineage>
        <taxon>Bacteria</taxon>
        <taxon>Pseudomonadati</taxon>
        <taxon>Pseudomonadota</taxon>
        <taxon>Alphaproteobacteria</taxon>
        <taxon>Rhodospirillales</taxon>
        <taxon>Terasakiellaceae</taxon>
        <taxon>Terasakiella</taxon>
    </lineage>
</organism>
<feature type="transmembrane region" description="Helical" evidence="7">
    <location>
        <begin position="124"/>
        <end position="148"/>
    </location>
</feature>
<gene>
    <name evidence="9" type="ORF">GCM10011332_25830</name>
</gene>
<dbReference type="InterPro" id="IPR010432">
    <property type="entry name" value="RDD"/>
</dbReference>
<reference evidence="9" key="2">
    <citation type="submission" date="2020-09" db="EMBL/GenBank/DDBJ databases">
        <authorList>
            <person name="Sun Q."/>
            <person name="Zhou Y."/>
        </authorList>
    </citation>
    <scope>NUCLEOTIDE SEQUENCE</scope>
    <source>
        <strain evidence="9">CGMCC 1.15254</strain>
    </source>
</reference>
<evidence type="ECO:0000256" key="4">
    <source>
        <dbReference type="ARBA" id="ARBA00022989"/>
    </source>
</evidence>
<feature type="transmembrane region" description="Helical" evidence="7">
    <location>
        <begin position="73"/>
        <end position="95"/>
    </location>
</feature>
<feature type="region of interest" description="Disordered" evidence="6">
    <location>
        <begin position="1"/>
        <end position="25"/>
    </location>
</feature>
<feature type="transmembrane region" description="Helical" evidence="7">
    <location>
        <begin position="42"/>
        <end position="66"/>
    </location>
</feature>
<dbReference type="PANTHER" id="PTHR36115:SF6">
    <property type="entry name" value="PROLINE-RICH ANTIGEN HOMOLOG"/>
    <property type="match status" value="1"/>
</dbReference>
<comment type="caution">
    <text evidence="9">The sequence shown here is derived from an EMBL/GenBank/DDBJ whole genome shotgun (WGS) entry which is preliminary data.</text>
</comment>
<comment type="subcellular location">
    <subcellularLocation>
        <location evidence="1">Cell membrane</location>
        <topology evidence="1">Multi-pass membrane protein</topology>
    </subcellularLocation>
</comment>
<feature type="domain" description="RDD" evidence="8">
    <location>
        <begin position="40"/>
        <end position="161"/>
    </location>
</feature>
<keyword evidence="4 7" id="KW-1133">Transmembrane helix</keyword>
<dbReference type="Pfam" id="PF06271">
    <property type="entry name" value="RDD"/>
    <property type="match status" value="1"/>
</dbReference>
<evidence type="ECO:0000256" key="2">
    <source>
        <dbReference type="ARBA" id="ARBA00022475"/>
    </source>
</evidence>
<protein>
    <submittedName>
        <fullName evidence="9">RDD family protein</fullName>
    </submittedName>
</protein>
<keyword evidence="5 7" id="KW-0472">Membrane</keyword>
<evidence type="ECO:0000256" key="3">
    <source>
        <dbReference type="ARBA" id="ARBA00022692"/>
    </source>
</evidence>
<evidence type="ECO:0000259" key="8">
    <source>
        <dbReference type="Pfam" id="PF06271"/>
    </source>
</evidence>
<proteinExistence type="predicted"/>
<dbReference type="Proteomes" id="UP000632498">
    <property type="component" value="Unassembled WGS sequence"/>
</dbReference>
<dbReference type="InterPro" id="IPR051791">
    <property type="entry name" value="Pra-immunoreactive"/>
</dbReference>
<keyword evidence="10" id="KW-1185">Reference proteome</keyword>
<evidence type="ECO:0000313" key="9">
    <source>
        <dbReference type="EMBL" id="GGF70680.1"/>
    </source>
</evidence>
<evidence type="ECO:0000256" key="7">
    <source>
        <dbReference type="SAM" id="Phobius"/>
    </source>
</evidence>
<evidence type="ECO:0000256" key="1">
    <source>
        <dbReference type="ARBA" id="ARBA00004651"/>
    </source>
</evidence>